<dbReference type="CDD" id="cd02253">
    <property type="entry name" value="DmpA"/>
    <property type="match status" value="1"/>
</dbReference>
<evidence type="ECO:0000313" key="2">
    <source>
        <dbReference type="EMBL" id="OGG55529.1"/>
    </source>
</evidence>
<reference evidence="2 3" key="1">
    <citation type="journal article" date="2016" name="Nat. Commun.">
        <title>Thousands of microbial genomes shed light on interconnected biogeochemical processes in an aquifer system.</title>
        <authorList>
            <person name="Anantharaman K."/>
            <person name="Brown C.T."/>
            <person name="Hug L.A."/>
            <person name="Sharon I."/>
            <person name="Castelle C.J."/>
            <person name="Probst A.J."/>
            <person name="Thomas B.C."/>
            <person name="Singh A."/>
            <person name="Wilkins M.J."/>
            <person name="Karaoz U."/>
            <person name="Brodie E.L."/>
            <person name="Williams K.H."/>
            <person name="Hubbard S.S."/>
            <person name="Banfield J.F."/>
        </authorList>
    </citation>
    <scope>NUCLEOTIDE SEQUENCE [LARGE SCALE GENOMIC DNA]</scope>
    <source>
        <strain evidence="3">RIFCSPLOWO2_12_FULL_64_10</strain>
    </source>
</reference>
<organism evidence="2 3">
    <name type="scientific">Handelsmanbacteria sp. (strain RIFCSPLOWO2_12_FULL_64_10)</name>
    <dbReference type="NCBI Taxonomy" id="1817868"/>
    <lineage>
        <taxon>Bacteria</taxon>
        <taxon>Candidatus Handelsmaniibacteriota</taxon>
    </lineage>
</organism>
<dbReference type="PANTHER" id="PTHR36512:SF3">
    <property type="entry name" value="BLR5678 PROTEIN"/>
    <property type="match status" value="1"/>
</dbReference>
<dbReference type="Pfam" id="PF03576">
    <property type="entry name" value="Peptidase_S58"/>
    <property type="match status" value="1"/>
</dbReference>
<dbReference type="GO" id="GO:0004177">
    <property type="term" value="F:aminopeptidase activity"/>
    <property type="evidence" value="ECO:0007669"/>
    <property type="project" value="TreeGrafter"/>
</dbReference>
<comment type="caution">
    <text evidence="2">The sequence shown here is derived from an EMBL/GenBank/DDBJ whole genome shotgun (WGS) entry which is preliminary data.</text>
</comment>
<dbReference type="InterPro" id="IPR016117">
    <property type="entry name" value="ArgJ-like_dom_sf"/>
</dbReference>
<dbReference type="AlphaFoldDB" id="A0A1F6D272"/>
<dbReference type="Proteomes" id="UP000178606">
    <property type="component" value="Unassembled WGS sequence"/>
</dbReference>
<evidence type="ECO:0000256" key="1">
    <source>
        <dbReference type="ARBA" id="ARBA00007068"/>
    </source>
</evidence>
<dbReference type="Gene3D" id="3.60.70.12">
    <property type="entry name" value="L-amino peptidase D-ALA esterase/amidase"/>
    <property type="match status" value="1"/>
</dbReference>
<gene>
    <name evidence="2" type="ORF">A3F84_29790</name>
</gene>
<name>A0A1F6D272_HANXR</name>
<evidence type="ECO:0000313" key="3">
    <source>
        <dbReference type="Proteomes" id="UP000178606"/>
    </source>
</evidence>
<proteinExistence type="inferred from homology"/>
<dbReference type="EMBL" id="MFKF01000074">
    <property type="protein sequence ID" value="OGG55529.1"/>
    <property type="molecule type" value="Genomic_DNA"/>
</dbReference>
<sequence length="339" mass="35416">MPSGAFNALTDVPGVRVGHVTLVRGGPDDPPVLRTGVTAILPHSGNLFREKVEAAVHVINGFGKSVGLPQIVELGTVESPILLTGTLNVWRAADALVDVLAEQNPGVYTFNPVVCECNDSFLSDELSRPVGREHVAQAVREARSGPVAEGCVGAGTGMSGFGFKAGIGAASRRLPEGGGAFTLGVLVLTNTGGAGELRIDGIPVGQELIAATAGREKDTGHGSIIIVVATDAPLSSRQLRRVARRAAFGLARTGAVAAHGSGDFVVAFSTTTRNTNAVQERIAEERLTAFFTATIEATEEAIIRSILKAETTGGRDGHVREAIPVEEVARIVRRYTEMR</sequence>
<evidence type="ECO:0008006" key="4">
    <source>
        <dbReference type="Google" id="ProtNLM"/>
    </source>
</evidence>
<dbReference type="PANTHER" id="PTHR36512">
    <property type="entry name" value="D-AMINOPEPTIDASE"/>
    <property type="match status" value="1"/>
</dbReference>
<comment type="similarity">
    <text evidence="1">Belongs to the peptidase S58 family.</text>
</comment>
<protein>
    <recommendedName>
        <fullName evidence="4">Aminopeptidase</fullName>
    </recommendedName>
</protein>
<accession>A0A1F6D272</accession>
<dbReference type="SUPFAM" id="SSF56266">
    <property type="entry name" value="DmpA/ArgJ-like"/>
    <property type="match status" value="1"/>
</dbReference>
<dbReference type="InterPro" id="IPR005321">
    <property type="entry name" value="Peptidase_S58_DmpA"/>
</dbReference>